<comment type="caution">
    <text evidence="1">The sequence shown here is derived from an EMBL/GenBank/DDBJ whole genome shotgun (WGS) entry which is preliminary data.</text>
</comment>
<evidence type="ECO:0000313" key="1">
    <source>
        <dbReference type="EMBL" id="CAG8476486.1"/>
    </source>
</evidence>
<dbReference type="AlphaFoldDB" id="A0A9N8W7J6"/>
<dbReference type="EMBL" id="CAJVPZ010000805">
    <property type="protein sequence ID" value="CAG8476486.1"/>
    <property type="molecule type" value="Genomic_DNA"/>
</dbReference>
<proteinExistence type="predicted"/>
<name>A0A9N8W7J6_9GLOM</name>
<dbReference type="Proteomes" id="UP000789396">
    <property type="component" value="Unassembled WGS sequence"/>
</dbReference>
<protein>
    <submittedName>
        <fullName evidence="1">588_t:CDS:1</fullName>
    </submittedName>
</protein>
<organism evidence="1 2">
    <name type="scientific">Racocetra fulgida</name>
    <dbReference type="NCBI Taxonomy" id="60492"/>
    <lineage>
        <taxon>Eukaryota</taxon>
        <taxon>Fungi</taxon>
        <taxon>Fungi incertae sedis</taxon>
        <taxon>Mucoromycota</taxon>
        <taxon>Glomeromycotina</taxon>
        <taxon>Glomeromycetes</taxon>
        <taxon>Diversisporales</taxon>
        <taxon>Gigasporaceae</taxon>
        <taxon>Racocetra</taxon>
    </lineage>
</organism>
<reference evidence="1" key="1">
    <citation type="submission" date="2021-06" db="EMBL/GenBank/DDBJ databases">
        <authorList>
            <person name="Kallberg Y."/>
            <person name="Tangrot J."/>
            <person name="Rosling A."/>
        </authorList>
    </citation>
    <scope>NUCLEOTIDE SEQUENCE</scope>
    <source>
        <strain evidence="1">IN212</strain>
    </source>
</reference>
<keyword evidence="2" id="KW-1185">Reference proteome</keyword>
<sequence length="55" mass="6380">MSKLEEATTSKNTSNNKAAQIVQEMYKKLDRKMKECYQKCRNSGEKISLLETTIH</sequence>
<gene>
    <name evidence="1" type="ORF">RFULGI_LOCUS1344</name>
</gene>
<evidence type="ECO:0000313" key="2">
    <source>
        <dbReference type="Proteomes" id="UP000789396"/>
    </source>
</evidence>
<accession>A0A9N8W7J6</accession>